<gene>
    <name evidence="3" type="ORF">QBC33DRAFT_573652</name>
</gene>
<comment type="caution">
    <text evidence="3">The sequence shown here is derived from an EMBL/GenBank/DDBJ whole genome shotgun (WGS) entry which is preliminary data.</text>
</comment>
<dbReference type="InterPro" id="IPR032710">
    <property type="entry name" value="NTF2-like_dom_sf"/>
</dbReference>
<dbReference type="EMBL" id="MU839030">
    <property type="protein sequence ID" value="KAK1763136.1"/>
    <property type="molecule type" value="Genomic_DNA"/>
</dbReference>
<feature type="domain" description="SnoaL-like" evidence="2">
    <location>
        <begin position="38"/>
        <end position="164"/>
    </location>
</feature>
<feature type="chain" id="PRO_5042554474" description="SnoaL-like domain-containing protein" evidence="1">
    <location>
        <begin position="25"/>
        <end position="186"/>
    </location>
</feature>
<keyword evidence="1" id="KW-0732">Signal</keyword>
<dbReference type="RefSeq" id="XP_060279349.1">
    <property type="nucleotide sequence ID" value="XM_060430712.1"/>
</dbReference>
<dbReference type="AlphaFoldDB" id="A0AAJ0FC24"/>
<sequence>MRVSTALATFFLSFSLASPSASHGGPGGPDRDIQPDVYEAIHQRESILALTLDTKDWAHLGDSVTKDVVYDSRPLGPDYGGLSVGLEQLIQNSKAAFGNARVGHHVSNAVIKLNRDATQANVTTYIVYSRWDLSAPHDVKKSFRIFERCDDVFVVDDGTWKLKHSLVTNLAPGAEALNLDAGRKHN</sequence>
<evidence type="ECO:0000256" key="1">
    <source>
        <dbReference type="SAM" id="SignalP"/>
    </source>
</evidence>
<feature type="signal peptide" evidence="1">
    <location>
        <begin position="1"/>
        <end position="24"/>
    </location>
</feature>
<accession>A0AAJ0FC24</accession>
<evidence type="ECO:0000259" key="2">
    <source>
        <dbReference type="Pfam" id="PF13577"/>
    </source>
</evidence>
<evidence type="ECO:0000313" key="3">
    <source>
        <dbReference type="EMBL" id="KAK1763136.1"/>
    </source>
</evidence>
<dbReference type="Proteomes" id="UP001244011">
    <property type="component" value="Unassembled WGS sequence"/>
</dbReference>
<dbReference type="InterPro" id="IPR037401">
    <property type="entry name" value="SnoaL-like"/>
</dbReference>
<dbReference type="Pfam" id="PF13577">
    <property type="entry name" value="SnoaL_4"/>
    <property type="match status" value="1"/>
</dbReference>
<evidence type="ECO:0000313" key="4">
    <source>
        <dbReference type="Proteomes" id="UP001244011"/>
    </source>
</evidence>
<dbReference type="GeneID" id="85313899"/>
<name>A0AAJ0FC24_9PEZI</name>
<keyword evidence="4" id="KW-1185">Reference proteome</keyword>
<dbReference type="Gene3D" id="3.10.450.50">
    <property type="match status" value="1"/>
</dbReference>
<protein>
    <recommendedName>
        <fullName evidence="2">SnoaL-like domain-containing protein</fullName>
    </recommendedName>
</protein>
<proteinExistence type="predicted"/>
<organism evidence="3 4">
    <name type="scientific">Phialemonium atrogriseum</name>
    <dbReference type="NCBI Taxonomy" id="1093897"/>
    <lineage>
        <taxon>Eukaryota</taxon>
        <taxon>Fungi</taxon>
        <taxon>Dikarya</taxon>
        <taxon>Ascomycota</taxon>
        <taxon>Pezizomycotina</taxon>
        <taxon>Sordariomycetes</taxon>
        <taxon>Sordariomycetidae</taxon>
        <taxon>Cephalothecales</taxon>
        <taxon>Cephalothecaceae</taxon>
        <taxon>Phialemonium</taxon>
    </lineage>
</organism>
<reference evidence="3" key="1">
    <citation type="submission" date="2023-06" db="EMBL/GenBank/DDBJ databases">
        <title>Genome-scale phylogeny and comparative genomics of the fungal order Sordariales.</title>
        <authorList>
            <consortium name="Lawrence Berkeley National Laboratory"/>
            <person name="Hensen N."/>
            <person name="Bonometti L."/>
            <person name="Westerberg I."/>
            <person name="Brannstrom I.O."/>
            <person name="Guillou S."/>
            <person name="Cros-Aarteil S."/>
            <person name="Calhoun S."/>
            <person name="Haridas S."/>
            <person name="Kuo A."/>
            <person name="Mondo S."/>
            <person name="Pangilinan J."/>
            <person name="Riley R."/>
            <person name="Labutti K."/>
            <person name="Andreopoulos B."/>
            <person name="Lipzen A."/>
            <person name="Chen C."/>
            <person name="Yanf M."/>
            <person name="Daum C."/>
            <person name="Ng V."/>
            <person name="Clum A."/>
            <person name="Steindorff A."/>
            <person name="Ohm R."/>
            <person name="Martin F."/>
            <person name="Silar P."/>
            <person name="Natvig D."/>
            <person name="Lalanne C."/>
            <person name="Gautier V."/>
            <person name="Ament-Velasquez S.L."/>
            <person name="Kruys A."/>
            <person name="Hutchinson M.I."/>
            <person name="Powell A.J."/>
            <person name="Barry K."/>
            <person name="Miller A.N."/>
            <person name="Grigoriev I.V."/>
            <person name="Debuchy R."/>
            <person name="Gladieux P."/>
            <person name="Thoren M.H."/>
            <person name="Johannesson H."/>
        </authorList>
    </citation>
    <scope>NUCLEOTIDE SEQUENCE</scope>
    <source>
        <strain evidence="3">8032-3</strain>
    </source>
</reference>
<dbReference type="SUPFAM" id="SSF54427">
    <property type="entry name" value="NTF2-like"/>
    <property type="match status" value="1"/>
</dbReference>